<feature type="compositionally biased region" description="Basic and acidic residues" evidence="1">
    <location>
        <begin position="248"/>
        <end position="257"/>
    </location>
</feature>
<feature type="compositionally biased region" description="Basic and acidic residues" evidence="1">
    <location>
        <begin position="158"/>
        <end position="188"/>
    </location>
</feature>
<accession>A0ABW4LG27</accession>
<keyword evidence="4" id="KW-1185">Reference proteome</keyword>
<keyword evidence="2" id="KW-0812">Transmembrane</keyword>
<keyword evidence="2" id="KW-1133">Transmembrane helix</keyword>
<feature type="transmembrane region" description="Helical" evidence="2">
    <location>
        <begin position="482"/>
        <end position="504"/>
    </location>
</feature>
<reference evidence="4" key="1">
    <citation type="journal article" date="2019" name="Int. J. Syst. Evol. Microbiol.">
        <title>The Global Catalogue of Microorganisms (GCM) 10K type strain sequencing project: providing services to taxonomists for standard genome sequencing and annotation.</title>
        <authorList>
            <consortium name="The Broad Institute Genomics Platform"/>
            <consortium name="The Broad Institute Genome Sequencing Center for Infectious Disease"/>
            <person name="Wu L."/>
            <person name="Ma J."/>
        </authorList>
    </citation>
    <scope>NUCLEOTIDE SEQUENCE [LARGE SCALE GENOMIC DNA]</scope>
    <source>
        <strain evidence="4">CGMCC 1.12471</strain>
    </source>
</reference>
<feature type="compositionally biased region" description="Acidic residues" evidence="1">
    <location>
        <begin position="277"/>
        <end position="292"/>
    </location>
</feature>
<evidence type="ECO:0000313" key="3">
    <source>
        <dbReference type="EMBL" id="MFD1722207.1"/>
    </source>
</evidence>
<dbReference type="Proteomes" id="UP001597347">
    <property type="component" value="Unassembled WGS sequence"/>
</dbReference>
<dbReference type="RefSeq" id="WP_377935104.1">
    <property type="nucleotide sequence ID" value="NZ_JBHUEA010000017.1"/>
</dbReference>
<dbReference type="EMBL" id="JBHUEA010000017">
    <property type="protein sequence ID" value="MFD1722207.1"/>
    <property type="molecule type" value="Genomic_DNA"/>
</dbReference>
<feature type="compositionally biased region" description="Basic and acidic residues" evidence="1">
    <location>
        <begin position="26"/>
        <end position="46"/>
    </location>
</feature>
<evidence type="ECO:0000313" key="4">
    <source>
        <dbReference type="Proteomes" id="UP001597347"/>
    </source>
</evidence>
<organism evidence="3 4">
    <name type="scientific">Amnibacterium endophyticum</name>
    <dbReference type="NCBI Taxonomy" id="2109337"/>
    <lineage>
        <taxon>Bacteria</taxon>
        <taxon>Bacillati</taxon>
        <taxon>Actinomycetota</taxon>
        <taxon>Actinomycetes</taxon>
        <taxon>Micrococcales</taxon>
        <taxon>Microbacteriaceae</taxon>
        <taxon>Amnibacterium</taxon>
    </lineage>
</organism>
<name>A0ABW4LG27_9MICO</name>
<sequence length="507" mass="54839">MTSWQDEPIGSPFARGGADPSGRPLSRREAREAERRAAETMLEKPPHPSGVVDFEAHDFSSDFTPDQDFAVGDTQDIWRALTRGAQPEATRDARAPEAGAMPETMDRVREALLRRRAQTGPADTVRTPQQRPPAFEASAFPAGVFDEQAAPQQTADHGFSRRELRRREAAGQREDGLPADLFAERRPEPAQPEFDEYAAYEQGHAQQGQYGQQYDDDYYDEPYSPEPTIAIPVRDAAPAPAPASEPPRSYDEPRGDDALTFSSAAPQSRAQAWTAWSEEEDDDLDEADDSWEEPQRAIAQPRPASGPVSFLEPQQSAFGGAQVGPPSEVTDLAGFEALIRKARQQPAQPAAQAPKPALAWADDEEAQEGFGSLLSRQVQSSHGTSPALILPNDPQPVDLTQAVSGTGDIFITGSMKLSNRFSSTGVSEEHYDSHDIDRLYDASQDEPAAGVAPKRAANAVSGAPHNRVVTGRPSRGNLVPTVLAIVAGAMAVGVVTLLVGSWIFKIF</sequence>
<proteinExistence type="predicted"/>
<feature type="region of interest" description="Disordered" evidence="1">
    <location>
        <begin position="82"/>
        <end position="104"/>
    </location>
</feature>
<feature type="compositionally biased region" description="Polar residues" evidence="1">
    <location>
        <begin position="260"/>
        <end position="271"/>
    </location>
</feature>
<feature type="region of interest" description="Disordered" evidence="1">
    <location>
        <begin position="1"/>
        <end position="68"/>
    </location>
</feature>
<comment type="caution">
    <text evidence="3">The sequence shown here is derived from an EMBL/GenBank/DDBJ whole genome shotgun (WGS) entry which is preliminary data.</text>
</comment>
<feature type="compositionally biased region" description="Low complexity" evidence="1">
    <location>
        <begin position="199"/>
        <end position="213"/>
    </location>
</feature>
<evidence type="ECO:0000256" key="1">
    <source>
        <dbReference type="SAM" id="MobiDB-lite"/>
    </source>
</evidence>
<protein>
    <submittedName>
        <fullName evidence="3">Uncharacterized protein</fullName>
    </submittedName>
</protein>
<evidence type="ECO:0000256" key="2">
    <source>
        <dbReference type="SAM" id="Phobius"/>
    </source>
</evidence>
<keyword evidence="2" id="KW-0472">Membrane</keyword>
<gene>
    <name evidence="3" type="ORF">ACFSBI_11665</name>
</gene>
<feature type="region of interest" description="Disordered" evidence="1">
    <location>
        <begin position="147"/>
        <end position="312"/>
    </location>
</feature>